<dbReference type="AlphaFoldDB" id="A0A0W0UN69"/>
<sequence>MPKPSADTLQKIIKPAHIPAIGYAYVEPIKESANEFVETSLSVGKKDAKSADADGCDLHLMSELPKSPAQYKNSYIFIKKNDTQELYYIKPDGKYEKTKIVDFNLFEEKINAIKNKDESKLHLSVEQIKEIVTSNGGHTHTDRNEVDNDTQFPASSLSKIVFTYLVLQLVREKRINLDEPLLPILQAAGQEYERFKVKGQYPEKAQQLTARHVLSHTTGLPNFGSESDLSSPLLFDDESYLGKGYSYSGEAILFLQKVIEATTGKNLEELAHEYVFKPLEMEHSTFLPQPDGNTNIVAVHTQLGKSTSIYESLSHLRYDLELMSSLSDLNQAEKGKIYLSENPREYYVKGMSEPVSIPPEIDLTNLGIKLNNLSFKSDILAMTSKAGHTSHLDAAGSLLTTANDFSKFMTAWLKNIDDPIIQQAFDYETSFALSGLTPEEFDRLSIDDNAKKYLKSATDSNYRRVPFNQTELDELKYAMNKSAQTEVKVLSEKLVPTRTYSITKTCGLGWHIYKDAGKVIAYQYGENLNTRSFIAINVTDKKGAAFFTNSENGMSIATQILNSSDLAPIGDMQDLFKHMPHYTQSDELGWKETIEGMLAEDQGDIERARSCFGEAIKSSPNDQSKKLRLDWFNLVHPSKQEKKEFIPSLETFGGVYKNPFKEKREIYSKDGGLICKEFDREIKLVRISETDFLPEKNQDFKISIKGDQVTIHFLHGQPKYLFEQSLPESHEHAAFFTALSKLSGHQPAHEVQTQQTDEVDVPIHETQEAANLESAREVNQRFRSALADVRPDKVQPSETVEKTVAKDNSP</sequence>
<dbReference type="PANTHER" id="PTHR46825:SF9">
    <property type="entry name" value="BETA-LACTAMASE-RELATED DOMAIN-CONTAINING PROTEIN"/>
    <property type="match status" value="1"/>
</dbReference>
<dbReference type="RefSeq" id="WP_058448717.1">
    <property type="nucleotide sequence ID" value="NZ_CAAAJF010000015.1"/>
</dbReference>
<evidence type="ECO:0000313" key="4">
    <source>
        <dbReference type="Proteomes" id="UP000054715"/>
    </source>
</evidence>
<name>A0A0W0UN69_9GAMM</name>
<dbReference type="Pfam" id="PF00144">
    <property type="entry name" value="Beta-lactamase"/>
    <property type="match status" value="1"/>
</dbReference>
<dbReference type="Proteomes" id="UP000054715">
    <property type="component" value="Unassembled WGS sequence"/>
</dbReference>
<feature type="region of interest" description="Disordered" evidence="1">
    <location>
        <begin position="786"/>
        <end position="810"/>
    </location>
</feature>
<dbReference type="PANTHER" id="PTHR46825">
    <property type="entry name" value="D-ALANYL-D-ALANINE-CARBOXYPEPTIDASE/ENDOPEPTIDASE AMPH"/>
    <property type="match status" value="1"/>
</dbReference>
<dbReference type="SUPFAM" id="SSF56601">
    <property type="entry name" value="beta-lactamase/transpeptidase-like"/>
    <property type="match status" value="1"/>
</dbReference>
<dbReference type="PATRIC" id="fig|455.5.peg.706"/>
<comment type="caution">
    <text evidence="3">The sequence shown here is derived from an EMBL/GenBank/DDBJ whole genome shotgun (WGS) entry which is preliminary data.</text>
</comment>
<dbReference type="STRING" id="455.Ljam_0662"/>
<protein>
    <submittedName>
        <fullName evidence="3">Putative secreted esterase</fullName>
    </submittedName>
</protein>
<feature type="compositionally biased region" description="Basic and acidic residues" evidence="1">
    <location>
        <begin position="789"/>
        <end position="810"/>
    </location>
</feature>
<feature type="domain" description="Beta-lactamase-related" evidence="2">
    <location>
        <begin position="130"/>
        <end position="553"/>
    </location>
</feature>
<evidence type="ECO:0000256" key="1">
    <source>
        <dbReference type="SAM" id="MobiDB-lite"/>
    </source>
</evidence>
<dbReference type="Gene3D" id="3.40.710.10">
    <property type="entry name" value="DD-peptidase/beta-lactamase superfamily"/>
    <property type="match status" value="1"/>
</dbReference>
<gene>
    <name evidence="3" type="ORF">Ljam_0662</name>
</gene>
<dbReference type="EMBL" id="LNYG01000012">
    <property type="protein sequence ID" value="KTD09312.1"/>
    <property type="molecule type" value="Genomic_DNA"/>
</dbReference>
<accession>A0A0W0UN69</accession>
<dbReference type="OrthoDB" id="119951at2"/>
<reference evidence="3 4" key="1">
    <citation type="submission" date="2015-11" db="EMBL/GenBank/DDBJ databases">
        <title>Genomic analysis of 38 Legionella species identifies large and diverse effector repertoires.</title>
        <authorList>
            <person name="Burstein D."/>
            <person name="Amaro F."/>
            <person name="Zusman T."/>
            <person name="Lifshitz Z."/>
            <person name="Cohen O."/>
            <person name="Gilbert J.A."/>
            <person name="Pupko T."/>
            <person name="Shuman H.A."/>
            <person name="Segal G."/>
        </authorList>
    </citation>
    <scope>NUCLEOTIDE SEQUENCE [LARGE SCALE GENOMIC DNA]</scope>
    <source>
        <strain evidence="3 4">JA-26-G1-E2</strain>
    </source>
</reference>
<proteinExistence type="predicted"/>
<organism evidence="3 4">
    <name type="scientific">Legionella jamestowniensis</name>
    <dbReference type="NCBI Taxonomy" id="455"/>
    <lineage>
        <taxon>Bacteria</taxon>
        <taxon>Pseudomonadati</taxon>
        <taxon>Pseudomonadota</taxon>
        <taxon>Gammaproteobacteria</taxon>
        <taxon>Legionellales</taxon>
        <taxon>Legionellaceae</taxon>
        <taxon>Legionella</taxon>
    </lineage>
</organism>
<evidence type="ECO:0000313" key="3">
    <source>
        <dbReference type="EMBL" id="KTD09312.1"/>
    </source>
</evidence>
<dbReference type="InterPro" id="IPR001466">
    <property type="entry name" value="Beta-lactam-related"/>
</dbReference>
<evidence type="ECO:0000259" key="2">
    <source>
        <dbReference type="Pfam" id="PF00144"/>
    </source>
</evidence>
<dbReference type="InterPro" id="IPR012338">
    <property type="entry name" value="Beta-lactam/transpept-like"/>
</dbReference>
<dbReference type="InterPro" id="IPR050491">
    <property type="entry name" value="AmpC-like"/>
</dbReference>